<keyword evidence="4" id="KW-1185">Reference proteome</keyword>
<dbReference type="InterPro" id="IPR008979">
    <property type="entry name" value="Galactose-bd-like_sf"/>
</dbReference>
<feature type="domain" description="CBM6" evidence="2">
    <location>
        <begin position="316"/>
        <end position="458"/>
    </location>
</feature>
<dbReference type="SUPFAM" id="SSF49785">
    <property type="entry name" value="Galactose-binding domain-like"/>
    <property type="match status" value="1"/>
</dbReference>
<evidence type="ECO:0000256" key="1">
    <source>
        <dbReference type="ARBA" id="ARBA00022729"/>
    </source>
</evidence>
<dbReference type="SUPFAM" id="SSF51126">
    <property type="entry name" value="Pectin lyase-like"/>
    <property type="match status" value="1"/>
</dbReference>
<dbReference type="Pfam" id="PF03422">
    <property type="entry name" value="CBM_6"/>
    <property type="match status" value="1"/>
</dbReference>
<dbReference type="KEGG" id="amob:HG15A2_15530"/>
<sequence length="536" mass="57802">MFAAPVSYRVVLSQLITIVATLLFCGAVQAQSVYCSGSIQSCMDAMSAAGGGSVILEDKTYFLTQSIIPKSNVNLIGQGTDTVITWAPSVADSINEPMIVDDGNTALVNIGFSDFRMLGTVDTSDPNDRDRSDHMAIFFNGPGDPAVASSLRHHNITVANLEVSQFGGTGIHIKGSNNLTTFDLNMYDNGWFPTDLFHNLYLLRVRNVTMIQTDSDAGFRESPSGHGLRMSSLENVYFEGLIVEGNADHGIHMNNVTNMTGYDITSEDNCQDLLGSCGNVRCYGDQCDFDFNLSQPQDPYYFAEVQAPFMAHQIPGVIEAEAFDVGGDNFAYSDTSSGNSFGDGAGNRNTDVDLVELNAGNYKVGFIDDGEWLEYTTDLDAGNYRVDFLASSNQAAGGEVELVIDGISYGTTDISSTGSWNNFQTFSLNDVTIANDSTSVIRLNMGGDGFDLDSFTFVETLAGDYDLDFDIDGADFLIWQKELATEEGLTAWQGGYGTGAPLSAIQVPEPMSGLLLLVVAAWCQSARIPRTATCSR</sequence>
<dbReference type="GO" id="GO:0030246">
    <property type="term" value="F:carbohydrate binding"/>
    <property type="evidence" value="ECO:0007669"/>
    <property type="project" value="InterPro"/>
</dbReference>
<dbReference type="InterPro" id="IPR012334">
    <property type="entry name" value="Pectin_lyas_fold"/>
</dbReference>
<dbReference type="OrthoDB" id="221687at2"/>
<protein>
    <submittedName>
        <fullName evidence="3">Carbohydrate binding module (Family 6)</fullName>
    </submittedName>
</protein>
<evidence type="ECO:0000313" key="4">
    <source>
        <dbReference type="Proteomes" id="UP000319852"/>
    </source>
</evidence>
<dbReference type="InterPro" id="IPR006626">
    <property type="entry name" value="PbH1"/>
</dbReference>
<organism evidence="3 4">
    <name type="scientific">Adhaeretor mobilis</name>
    <dbReference type="NCBI Taxonomy" id="1930276"/>
    <lineage>
        <taxon>Bacteria</taxon>
        <taxon>Pseudomonadati</taxon>
        <taxon>Planctomycetota</taxon>
        <taxon>Planctomycetia</taxon>
        <taxon>Pirellulales</taxon>
        <taxon>Lacipirellulaceae</taxon>
        <taxon>Adhaeretor</taxon>
    </lineage>
</organism>
<dbReference type="EMBL" id="CP036263">
    <property type="protein sequence ID" value="QDS98280.1"/>
    <property type="molecule type" value="Genomic_DNA"/>
</dbReference>
<dbReference type="CDD" id="cd04080">
    <property type="entry name" value="CBM6_cellulase-like"/>
    <property type="match status" value="1"/>
</dbReference>
<dbReference type="Proteomes" id="UP000319852">
    <property type="component" value="Chromosome"/>
</dbReference>
<keyword evidence="1" id="KW-0732">Signal</keyword>
<dbReference type="Gene3D" id="2.60.120.260">
    <property type="entry name" value="Galactose-binding domain-like"/>
    <property type="match status" value="1"/>
</dbReference>
<dbReference type="PROSITE" id="PS51175">
    <property type="entry name" value="CBM6"/>
    <property type="match status" value="1"/>
</dbReference>
<dbReference type="SMART" id="SM00606">
    <property type="entry name" value="CBD_IV"/>
    <property type="match status" value="1"/>
</dbReference>
<reference evidence="3 4" key="1">
    <citation type="submission" date="2019-02" db="EMBL/GenBank/DDBJ databases">
        <title>Deep-cultivation of Planctomycetes and their phenomic and genomic characterization uncovers novel biology.</title>
        <authorList>
            <person name="Wiegand S."/>
            <person name="Jogler M."/>
            <person name="Boedeker C."/>
            <person name="Pinto D."/>
            <person name="Vollmers J."/>
            <person name="Rivas-Marin E."/>
            <person name="Kohn T."/>
            <person name="Peeters S.H."/>
            <person name="Heuer A."/>
            <person name="Rast P."/>
            <person name="Oberbeckmann S."/>
            <person name="Bunk B."/>
            <person name="Jeske O."/>
            <person name="Meyerdierks A."/>
            <person name="Storesund J.E."/>
            <person name="Kallscheuer N."/>
            <person name="Luecker S."/>
            <person name="Lage O.M."/>
            <person name="Pohl T."/>
            <person name="Merkel B.J."/>
            <person name="Hornburger P."/>
            <person name="Mueller R.-W."/>
            <person name="Bruemmer F."/>
            <person name="Labrenz M."/>
            <person name="Spormann A.M."/>
            <person name="Op den Camp H."/>
            <person name="Overmann J."/>
            <person name="Amann R."/>
            <person name="Jetten M.S.M."/>
            <person name="Mascher T."/>
            <person name="Medema M.H."/>
            <person name="Devos D.P."/>
            <person name="Kaster A.-K."/>
            <person name="Ovreas L."/>
            <person name="Rohde M."/>
            <person name="Galperin M.Y."/>
            <person name="Jogler C."/>
        </authorList>
    </citation>
    <scope>NUCLEOTIDE SEQUENCE [LARGE SCALE GENOMIC DNA]</scope>
    <source>
        <strain evidence="3 4">HG15A2</strain>
    </source>
</reference>
<proteinExistence type="predicted"/>
<evidence type="ECO:0000259" key="2">
    <source>
        <dbReference type="PROSITE" id="PS51175"/>
    </source>
</evidence>
<dbReference type="InterPro" id="IPR005084">
    <property type="entry name" value="CBM6"/>
</dbReference>
<dbReference type="Gene3D" id="2.160.20.10">
    <property type="entry name" value="Single-stranded right-handed beta-helix, Pectin lyase-like"/>
    <property type="match status" value="1"/>
</dbReference>
<dbReference type="InterPro" id="IPR006584">
    <property type="entry name" value="Cellulose-bd_IV"/>
</dbReference>
<dbReference type="InterPro" id="IPR011050">
    <property type="entry name" value="Pectin_lyase_fold/virulence"/>
</dbReference>
<dbReference type="RefSeq" id="WP_145059300.1">
    <property type="nucleotide sequence ID" value="NZ_CP036263.1"/>
</dbReference>
<name>A0A517MTS2_9BACT</name>
<dbReference type="SMART" id="SM00710">
    <property type="entry name" value="PbH1"/>
    <property type="match status" value="2"/>
</dbReference>
<accession>A0A517MTS2</accession>
<dbReference type="AlphaFoldDB" id="A0A517MTS2"/>
<evidence type="ECO:0000313" key="3">
    <source>
        <dbReference type="EMBL" id="QDS98280.1"/>
    </source>
</evidence>
<gene>
    <name evidence="3" type="ORF">HG15A2_15530</name>
</gene>